<dbReference type="SMART" id="SM00540">
    <property type="entry name" value="LEM"/>
    <property type="match status" value="1"/>
</dbReference>
<sequence length="235" mass="27623">MSLSSKSAQEISELLDEYGIKHGPVVDSTRALYEKKLREAMARGKRAKPSPDKTYYREEEEEVVYHTYRPPMGTEGAGDSSVPFLLITFGSNIYAQSHFFFFFFWITNCKQERFRFSYFVCFSCPFRKPYMRSRPEYTEREYEDERTYSRPNLEYRGRDYVHEPHVYDTPSSFRNPSYLKSTPVKPGGDTPKKAESSHLIPPWVQVLFFLAVAGFLYFVFSNMETTHSDPFKKIE</sequence>
<proteinExistence type="predicted"/>
<dbReference type="InterPro" id="IPR003887">
    <property type="entry name" value="LEM_dom"/>
</dbReference>
<evidence type="ECO:0000313" key="3">
    <source>
        <dbReference type="Ensembl" id="ENSMMDP00005001198.1"/>
    </source>
</evidence>
<name>A0A667WI25_9TELE</name>
<evidence type="ECO:0000313" key="4">
    <source>
        <dbReference type="Proteomes" id="UP000472263"/>
    </source>
</evidence>
<keyword evidence="1" id="KW-1133">Transmembrane helix</keyword>
<dbReference type="Pfam" id="PF03020">
    <property type="entry name" value="LEM"/>
    <property type="match status" value="1"/>
</dbReference>
<evidence type="ECO:0000256" key="1">
    <source>
        <dbReference type="SAM" id="Phobius"/>
    </source>
</evidence>
<dbReference type="Ensembl" id="ENSMMDT00005001222.1">
    <property type="protein sequence ID" value="ENSMMDP00005001198.1"/>
    <property type="gene ID" value="ENSMMDG00005000693.1"/>
</dbReference>
<dbReference type="InterPro" id="IPR011015">
    <property type="entry name" value="LEM/LEM-like_dom_sf"/>
</dbReference>
<dbReference type="PROSITE" id="PS50954">
    <property type="entry name" value="LEM"/>
    <property type="match status" value="1"/>
</dbReference>
<reference evidence="3" key="1">
    <citation type="submission" date="2019-06" db="EMBL/GenBank/DDBJ databases">
        <authorList>
            <consortium name="Wellcome Sanger Institute Data Sharing"/>
        </authorList>
    </citation>
    <scope>NUCLEOTIDE SEQUENCE [LARGE SCALE GENOMIC DNA]</scope>
</reference>
<dbReference type="InterPro" id="IPR051656">
    <property type="entry name" value="LEM_domain"/>
</dbReference>
<dbReference type="GeneTree" id="ENSGT00510000050141"/>
<dbReference type="InParanoid" id="A0A667WI25"/>
<dbReference type="FunFam" id="1.10.720.40:FF:000001">
    <property type="entry name" value="LEM domain containing 2, isoform CRA_a"/>
    <property type="match status" value="1"/>
</dbReference>
<keyword evidence="4" id="KW-1185">Reference proteome</keyword>
<keyword evidence="1" id="KW-0472">Membrane</keyword>
<evidence type="ECO:0000259" key="2">
    <source>
        <dbReference type="PROSITE" id="PS50954"/>
    </source>
</evidence>
<organism evidence="3 4">
    <name type="scientific">Myripristis murdjan</name>
    <name type="common">pinecone soldierfish</name>
    <dbReference type="NCBI Taxonomy" id="586833"/>
    <lineage>
        <taxon>Eukaryota</taxon>
        <taxon>Metazoa</taxon>
        <taxon>Chordata</taxon>
        <taxon>Craniata</taxon>
        <taxon>Vertebrata</taxon>
        <taxon>Euteleostomi</taxon>
        <taxon>Actinopterygii</taxon>
        <taxon>Neopterygii</taxon>
        <taxon>Teleostei</taxon>
        <taxon>Neoteleostei</taxon>
        <taxon>Acanthomorphata</taxon>
        <taxon>Holocentriformes</taxon>
        <taxon>Holocentridae</taxon>
        <taxon>Myripristis</taxon>
    </lineage>
</organism>
<dbReference type="SUPFAM" id="SSF63451">
    <property type="entry name" value="LEM domain"/>
    <property type="match status" value="1"/>
</dbReference>
<gene>
    <name evidence="3" type="primary">LOC115362077</name>
</gene>
<reference evidence="3" key="2">
    <citation type="submission" date="2025-08" db="UniProtKB">
        <authorList>
            <consortium name="Ensembl"/>
        </authorList>
    </citation>
    <scope>IDENTIFICATION</scope>
</reference>
<reference evidence="3" key="3">
    <citation type="submission" date="2025-09" db="UniProtKB">
        <authorList>
            <consortium name="Ensembl"/>
        </authorList>
    </citation>
    <scope>IDENTIFICATION</scope>
</reference>
<dbReference type="AlphaFoldDB" id="A0A667WI25"/>
<feature type="transmembrane region" description="Helical" evidence="1">
    <location>
        <begin position="202"/>
        <end position="220"/>
    </location>
</feature>
<dbReference type="Proteomes" id="UP000472263">
    <property type="component" value="Chromosome 7"/>
</dbReference>
<keyword evidence="1" id="KW-0812">Transmembrane</keyword>
<feature type="domain" description="LEM" evidence="2">
    <location>
        <begin position="1"/>
        <end position="44"/>
    </location>
</feature>
<dbReference type="Gene3D" id="1.10.720.40">
    <property type="match status" value="1"/>
</dbReference>
<feature type="transmembrane region" description="Helical" evidence="1">
    <location>
        <begin position="82"/>
        <end position="106"/>
    </location>
</feature>
<dbReference type="PANTHER" id="PTHR12019">
    <property type="entry name" value="LAMINA-ASSOCIATED POLYPEPTIDE THYMOPOIETIN"/>
    <property type="match status" value="1"/>
</dbReference>
<protein>
    <recommendedName>
        <fullName evidence="2">LEM domain-containing protein</fullName>
    </recommendedName>
</protein>
<accession>A0A667WI25</accession>
<dbReference type="PANTHER" id="PTHR12019:SF5">
    <property type="entry name" value="EMERIN (EMERY-DREIFUSS MUSCULAR DYSTROPHY)"/>
    <property type="match status" value="1"/>
</dbReference>